<dbReference type="CDD" id="cd08637">
    <property type="entry name" value="DNA_pol_A_pol_I_C"/>
    <property type="match status" value="1"/>
</dbReference>
<accession>A0ABV6JPK6</accession>
<dbReference type="InterPro" id="IPR020045">
    <property type="entry name" value="DNA_polI_H3TH"/>
</dbReference>
<dbReference type="InterPro" id="IPR020046">
    <property type="entry name" value="5-3_exonucl_a-hlix_arch_N"/>
</dbReference>
<keyword evidence="13 17" id="KW-0238">DNA-binding</keyword>
<dbReference type="InterPro" id="IPR002298">
    <property type="entry name" value="DNA_polymerase_A"/>
</dbReference>
<dbReference type="SUPFAM" id="SSF47807">
    <property type="entry name" value="5' to 3' exonuclease, C-terminal subdomain"/>
    <property type="match status" value="1"/>
</dbReference>
<feature type="region of interest" description="Disordered" evidence="18">
    <location>
        <begin position="1"/>
        <end position="24"/>
    </location>
</feature>
<dbReference type="EC" id="2.7.7.7" evidence="3 16"/>
<evidence type="ECO:0000256" key="6">
    <source>
        <dbReference type="ARBA" id="ARBA00022695"/>
    </source>
</evidence>
<dbReference type="SMART" id="SM00475">
    <property type="entry name" value="53EXOc"/>
    <property type="match status" value="1"/>
</dbReference>
<feature type="domain" description="DNA-directed DNA polymerase family A palm" evidence="21">
    <location>
        <begin position="732"/>
        <end position="939"/>
    </location>
</feature>
<dbReference type="PANTHER" id="PTHR10133">
    <property type="entry name" value="DNA POLYMERASE I"/>
    <property type="match status" value="1"/>
</dbReference>
<dbReference type="Gene3D" id="1.10.150.20">
    <property type="entry name" value="5' to 3' exonuclease, C-terminal subdomain"/>
    <property type="match status" value="2"/>
</dbReference>
<comment type="function">
    <text evidence="17">In addition to polymerase activity, this DNA polymerase exhibits 3'-5' and 5'-3' exonuclease activity.</text>
</comment>
<dbReference type="Gene3D" id="1.20.1060.10">
    <property type="entry name" value="Taq DNA Polymerase, Chain T, domain 4"/>
    <property type="match status" value="1"/>
</dbReference>
<dbReference type="SUPFAM" id="SSF56672">
    <property type="entry name" value="DNA/RNA polymerases"/>
    <property type="match status" value="1"/>
</dbReference>
<dbReference type="PANTHER" id="PTHR10133:SF27">
    <property type="entry name" value="DNA POLYMERASE NU"/>
    <property type="match status" value="1"/>
</dbReference>
<keyword evidence="14 17" id="KW-0234">DNA repair</keyword>
<evidence type="ECO:0000256" key="9">
    <source>
        <dbReference type="ARBA" id="ARBA00022763"/>
    </source>
</evidence>
<feature type="domain" description="5'-3' exonuclease" evidence="20">
    <location>
        <begin position="46"/>
        <end position="302"/>
    </location>
</feature>
<gene>
    <name evidence="17 22" type="primary">polA</name>
    <name evidence="22" type="ORF">ACFFGY_03965</name>
</gene>
<evidence type="ECO:0000256" key="12">
    <source>
        <dbReference type="ARBA" id="ARBA00022932"/>
    </source>
</evidence>
<dbReference type="InterPro" id="IPR008918">
    <property type="entry name" value="HhH2"/>
</dbReference>
<dbReference type="CDD" id="cd09859">
    <property type="entry name" value="PIN_53EXO"/>
    <property type="match status" value="1"/>
</dbReference>
<dbReference type="PROSITE" id="PS00447">
    <property type="entry name" value="DNA_POLYMERASE_A"/>
    <property type="match status" value="1"/>
</dbReference>
<evidence type="ECO:0000259" key="21">
    <source>
        <dbReference type="SMART" id="SM00482"/>
    </source>
</evidence>
<dbReference type="Gene3D" id="3.40.50.1010">
    <property type="entry name" value="5'-nuclease"/>
    <property type="match status" value="1"/>
</dbReference>
<keyword evidence="6 17" id="KW-0548">Nucleotidyltransferase</keyword>
<comment type="subunit">
    <text evidence="2">Single-chain monomer with multiple functions.</text>
</comment>
<dbReference type="CDD" id="cd09898">
    <property type="entry name" value="H3TH_53EXO"/>
    <property type="match status" value="1"/>
</dbReference>
<dbReference type="SUPFAM" id="SSF88723">
    <property type="entry name" value="PIN domain-like"/>
    <property type="match status" value="1"/>
</dbReference>
<evidence type="ECO:0000256" key="14">
    <source>
        <dbReference type="ARBA" id="ARBA00023204"/>
    </source>
</evidence>
<evidence type="ECO:0000256" key="13">
    <source>
        <dbReference type="ARBA" id="ARBA00023125"/>
    </source>
</evidence>
<dbReference type="InterPro" id="IPR001098">
    <property type="entry name" value="DNA-dir_DNA_pol_A_palm_dom"/>
</dbReference>
<dbReference type="SMART" id="SM00279">
    <property type="entry name" value="HhH2"/>
    <property type="match status" value="1"/>
</dbReference>
<reference evidence="22 23" key="1">
    <citation type="submission" date="2024-09" db="EMBL/GenBank/DDBJ databases">
        <authorList>
            <person name="Sun Q."/>
            <person name="Mori K."/>
        </authorList>
    </citation>
    <scope>NUCLEOTIDE SEQUENCE [LARGE SCALE GENOMIC DNA]</scope>
    <source>
        <strain evidence="22 23">TBRC 5777</strain>
    </source>
</reference>
<evidence type="ECO:0000256" key="17">
    <source>
        <dbReference type="RuleBase" id="RU004460"/>
    </source>
</evidence>
<dbReference type="InterPro" id="IPR036279">
    <property type="entry name" value="5-3_exonuclease_C_sf"/>
</dbReference>
<dbReference type="InterPro" id="IPR019760">
    <property type="entry name" value="DNA-dir_DNA_pol_A_CS"/>
</dbReference>
<keyword evidence="8" id="KW-0540">Nuclease</keyword>
<protein>
    <recommendedName>
        <fullName evidence="4 16">DNA polymerase I</fullName>
        <ecNumber evidence="3 16">2.7.7.7</ecNumber>
    </recommendedName>
</protein>
<dbReference type="EMBL" id="JBHLUN010000002">
    <property type="protein sequence ID" value="MFC0407390.1"/>
    <property type="molecule type" value="Genomic_DNA"/>
</dbReference>
<comment type="similarity">
    <text evidence="1 17">Belongs to the DNA polymerase type-A family.</text>
</comment>
<evidence type="ECO:0000313" key="22">
    <source>
        <dbReference type="EMBL" id="MFC0407390.1"/>
    </source>
</evidence>
<evidence type="ECO:0000259" key="19">
    <source>
        <dbReference type="SMART" id="SM00474"/>
    </source>
</evidence>
<evidence type="ECO:0000256" key="7">
    <source>
        <dbReference type="ARBA" id="ARBA00022705"/>
    </source>
</evidence>
<dbReference type="Pfam" id="PF02739">
    <property type="entry name" value="5_3_exonuc_N"/>
    <property type="match status" value="1"/>
</dbReference>
<dbReference type="NCBIfam" id="NF004397">
    <property type="entry name" value="PRK05755.1"/>
    <property type="match status" value="1"/>
</dbReference>
<keyword evidence="5 17" id="KW-0808">Transferase</keyword>
<keyword evidence="10 17" id="KW-0378">Hydrolase</keyword>
<evidence type="ECO:0000256" key="3">
    <source>
        <dbReference type="ARBA" id="ARBA00012417"/>
    </source>
</evidence>
<comment type="caution">
    <text evidence="22">The sequence shown here is derived from an EMBL/GenBank/DDBJ whole genome shotgun (WGS) entry which is preliminary data.</text>
</comment>
<proteinExistence type="inferred from homology"/>
<dbReference type="Pfam" id="PF01367">
    <property type="entry name" value="5_3_exonuc"/>
    <property type="match status" value="1"/>
</dbReference>
<evidence type="ECO:0000256" key="18">
    <source>
        <dbReference type="SAM" id="MobiDB-lite"/>
    </source>
</evidence>
<evidence type="ECO:0000256" key="15">
    <source>
        <dbReference type="ARBA" id="ARBA00049244"/>
    </source>
</evidence>
<keyword evidence="11 17" id="KW-0269">Exonuclease</keyword>
<dbReference type="InterPro" id="IPR012337">
    <property type="entry name" value="RNaseH-like_sf"/>
</dbReference>
<dbReference type="NCBIfam" id="TIGR00593">
    <property type="entry name" value="pola"/>
    <property type="match status" value="1"/>
</dbReference>
<keyword evidence="12 17" id="KW-0239">DNA-directed DNA polymerase</keyword>
<dbReference type="InterPro" id="IPR002562">
    <property type="entry name" value="3'-5'_exonuclease_dom"/>
</dbReference>
<evidence type="ECO:0000259" key="20">
    <source>
        <dbReference type="SMART" id="SM00475"/>
    </source>
</evidence>
<dbReference type="RefSeq" id="WP_377043085.1">
    <property type="nucleotide sequence ID" value="NZ_JBHLUN010000002.1"/>
</dbReference>
<evidence type="ECO:0000313" key="23">
    <source>
        <dbReference type="Proteomes" id="UP001589865"/>
    </source>
</evidence>
<dbReference type="SMART" id="SM00474">
    <property type="entry name" value="35EXOc"/>
    <property type="match status" value="1"/>
</dbReference>
<feature type="domain" description="3'-5' exonuclease" evidence="19">
    <location>
        <begin position="371"/>
        <end position="564"/>
    </location>
</feature>
<dbReference type="SUPFAM" id="SSF53098">
    <property type="entry name" value="Ribonuclease H-like"/>
    <property type="match status" value="1"/>
</dbReference>
<dbReference type="SMART" id="SM00482">
    <property type="entry name" value="POLAc"/>
    <property type="match status" value="1"/>
</dbReference>
<dbReference type="InterPro" id="IPR043502">
    <property type="entry name" value="DNA/RNA_pol_sf"/>
</dbReference>
<evidence type="ECO:0000256" key="11">
    <source>
        <dbReference type="ARBA" id="ARBA00022839"/>
    </source>
</evidence>
<dbReference type="GO" id="GO:0003887">
    <property type="term" value="F:DNA-directed DNA polymerase activity"/>
    <property type="evidence" value="ECO:0007669"/>
    <property type="project" value="UniProtKB-EC"/>
</dbReference>
<keyword evidence="7 17" id="KW-0235">DNA replication</keyword>
<dbReference type="Gene3D" id="3.30.420.10">
    <property type="entry name" value="Ribonuclease H-like superfamily/Ribonuclease H"/>
    <property type="match status" value="1"/>
</dbReference>
<dbReference type="Gene3D" id="3.30.70.370">
    <property type="match status" value="1"/>
</dbReference>
<name>A0ABV6JPK6_9PROT</name>
<evidence type="ECO:0000256" key="2">
    <source>
        <dbReference type="ARBA" id="ARBA00011541"/>
    </source>
</evidence>
<dbReference type="InterPro" id="IPR036397">
    <property type="entry name" value="RNaseH_sf"/>
</dbReference>
<dbReference type="PRINTS" id="PR00868">
    <property type="entry name" value="DNAPOLI"/>
</dbReference>
<sequence length="975" mass="105889">MTQDDATTPVIPDNAAETATVGNTPPAEAVATRAEAADEAAATGERHLILVDGSGYIFRAFHAMPPMTNPEGVPVNAVFGFSGMLSNFLSRHVGSHIAVVFDASRVTFRNEIYPDYKAHRPEAPEELVPQFAMIREATAAFGVACVEQDGFEADDLIASYATAFARDGGRVTIVSSDKDLMQLVEDGSIELLDPIKQKPIRSAEVREKFGVAPDKVVEVQALAGDPTDNVPGVPGIGIKTAAQLIDTYGDVATLLEHLGEIKQPKRREALQNNAENARISRRLVELDRNAPLPQPVEAFVARSPEPAKLGSFLTRNGFRSLVHRLGLTEDGDRASVPQRSHATPPFVAGGPPAAAAAPLALPDDNTPFGPYETITDLAALEGWIARARAAGVVAIDTETDSLDALKARLVGVCLAVGPGQAAYLPLRHESGDLLSPAPTQIPFDEAIAALRPLLREPGTLKVLHNAKYDTEVLQREENGALEVSPVDDTMLLSYSMDAGRHGHGMDELSRRHLAHMPITFDEVTGTGRARKPFAQIPLDQATAYAAEDADVTLRLWHKLRPTLRELGALATYEQVERRMIAVLRDMETAGIKVDGAELARIGSDFAERMVALEAEIHGIVGRPFNVGSPKQLGDILFGEMGLPGGRKGKTGNYSTDVFVLEELAAQGHALPRKVLDWRQLNKLKSTYVDGLQAQLAADGRVHTDFSMAITATGRLSSTEPNLQNIPIRTEEGAKIRRAFVAEEGHVLLAADYSQIELRLLAHMADVPTLRDAFAKGEDIHTRTAREIFRLPDDAKVDRELRRRAKTVNFGIIYGISAFGLGPRLGISPAEARGIIDAYFAQYPGIRDAMERIKEEARIHGFVRTAFGRPLWIPEITAKQQQVRANAERQAINAPFQGGAAEIIKRAMVRMPRALQEAGLKARMLLQVHDELLFEVPDAEVERTSEVVKTVMEGVAQLHVPLAVEIGTGHSWSEAH</sequence>
<dbReference type="Pfam" id="PF01612">
    <property type="entry name" value="DNA_pol_A_exo1"/>
    <property type="match status" value="1"/>
</dbReference>
<comment type="catalytic activity">
    <reaction evidence="15 17">
        <text>DNA(n) + a 2'-deoxyribonucleoside 5'-triphosphate = DNA(n+1) + diphosphate</text>
        <dbReference type="Rhea" id="RHEA:22508"/>
        <dbReference type="Rhea" id="RHEA-COMP:17339"/>
        <dbReference type="Rhea" id="RHEA-COMP:17340"/>
        <dbReference type="ChEBI" id="CHEBI:33019"/>
        <dbReference type="ChEBI" id="CHEBI:61560"/>
        <dbReference type="ChEBI" id="CHEBI:173112"/>
        <dbReference type="EC" id="2.7.7.7"/>
    </reaction>
</comment>
<evidence type="ECO:0000256" key="1">
    <source>
        <dbReference type="ARBA" id="ARBA00007705"/>
    </source>
</evidence>
<evidence type="ECO:0000256" key="5">
    <source>
        <dbReference type="ARBA" id="ARBA00022679"/>
    </source>
</evidence>
<dbReference type="Proteomes" id="UP001589865">
    <property type="component" value="Unassembled WGS sequence"/>
</dbReference>
<organism evidence="22 23">
    <name type="scientific">Roseomonas elaeocarpi</name>
    <dbReference type="NCBI Taxonomy" id="907779"/>
    <lineage>
        <taxon>Bacteria</taxon>
        <taxon>Pseudomonadati</taxon>
        <taxon>Pseudomonadota</taxon>
        <taxon>Alphaproteobacteria</taxon>
        <taxon>Acetobacterales</taxon>
        <taxon>Roseomonadaceae</taxon>
        <taxon>Roseomonas</taxon>
    </lineage>
</organism>
<evidence type="ECO:0000256" key="8">
    <source>
        <dbReference type="ARBA" id="ARBA00022722"/>
    </source>
</evidence>
<evidence type="ECO:0000256" key="10">
    <source>
        <dbReference type="ARBA" id="ARBA00022801"/>
    </source>
</evidence>
<dbReference type="CDD" id="cd06139">
    <property type="entry name" value="DNA_polA_I_Ecoli_like_exo"/>
    <property type="match status" value="1"/>
</dbReference>
<keyword evidence="23" id="KW-1185">Reference proteome</keyword>
<dbReference type="InterPro" id="IPR029060">
    <property type="entry name" value="PIN-like_dom_sf"/>
</dbReference>
<evidence type="ECO:0000256" key="4">
    <source>
        <dbReference type="ARBA" id="ARBA00020311"/>
    </source>
</evidence>
<dbReference type="InterPro" id="IPR018320">
    <property type="entry name" value="DNA_polymerase_1"/>
</dbReference>
<dbReference type="InterPro" id="IPR002421">
    <property type="entry name" value="5-3_exonuclease"/>
</dbReference>
<dbReference type="Pfam" id="PF00476">
    <property type="entry name" value="DNA_pol_A"/>
    <property type="match status" value="1"/>
</dbReference>
<keyword evidence="9 17" id="KW-0227">DNA damage</keyword>
<evidence type="ECO:0000256" key="16">
    <source>
        <dbReference type="NCBIfam" id="TIGR00593"/>
    </source>
</evidence>